<evidence type="ECO:0000256" key="4">
    <source>
        <dbReference type="ARBA" id="ARBA00022753"/>
    </source>
</evidence>
<evidence type="ECO:0000256" key="1">
    <source>
        <dbReference type="ARBA" id="ARBA00004177"/>
    </source>
</evidence>
<dbReference type="InterPro" id="IPR038499">
    <property type="entry name" value="BRO1_sf"/>
</dbReference>
<dbReference type="PROSITE" id="PS51180">
    <property type="entry name" value="BRO1"/>
    <property type="match status" value="1"/>
</dbReference>
<evidence type="ECO:0000259" key="6">
    <source>
        <dbReference type="PROSITE" id="PS51180"/>
    </source>
</evidence>
<feature type="compositionally biased region" description="Low complexity" evidence="5">
    <location>
        <begin position="747"/>
        <end position="759"/>
    </location>
</feature>
<dbReference type="Pfam" id="PF13949">
    <property type="entry name" value="ALIX_LYPXL_bnd"/>
    <property type="match status" value="1"/>
</dbReference>
<reference evidence="7" key="1">
    <citation type="submission" date="2020-12" db="EMBL/GenBank/DDBJ databases">
        <authorList>
            <person name="Iha C."/>
        </authorList>
    </citation>
    <scope>NUCLEOTIDE SEQUENCE</scope>
</reference>
<name>A0A8S1J428_9CHLO</name>
<evidence type="ECO:0000256" key="5">
    <source>
        <dbReference type="SAM" id="MobiDB-lite"/>
    </source>
</evidence>
<dbReference type="SMART" id="SM01041">
    <property type="entry name" value="BRO1"/>
    <property type="match status" value="1"/>
</dbReference>
<sequence>MPMSCAASAFLAVHCKRGERCDLKGPILRYAKRVYGAQHAEDAASDLDEVQTLRNEVLAISSGGPNDTARDTLSRYCRALSVMETRFPISKDRDHAQVNFTWMEALQPRRKMRQPNIHFEKASVLFNLGAILSQQAAVNGMRTPEGCKEACSAFQEAAGVFQRVKDVALKIGTPQAVDLSAESLGLLEKLMLAQAQECVFLKASMDKKTAMVLAKVAKQTSVLYAETLSLFGQPLVKDYFERHWLGHVQLKSWMYDGLCQQKAAEHAAATEDMAGEISRLRQASALLHRAGKDSKTMSQDIQDSIKSAEDAVNTRLSRAEKDNAAVYLVKVQQFSELPPVEGALLVNSSPPTKLDASNEHLFASLVPESSAKGLSRYAELVDEIIHQETGKLESATDEARLKLTEWELPGLLDAIENIRGSTLPDGLRQELEEVERANGVTYLKEMSAQITALCQTGHEDLIKCETELDEEAKKDAELRKQYGDKWKPPASASLTTHFRKLLTTYRSNLSAASHSDKVVLEKLAVNATTFGSLTVGTAAARMPRLVAPIVNLAGVDPTTVVMKLRTCLEQLNSVSAERAGLEDALKERKTKDNILPKLLSSAGSQDDLFHNELKKYDDLKADVKDNLEKQAQLLTDIGSANVSFRETFNVPVWKNQCQIAAKEIKDEIRLFYEVRDNLGEGMRFYMSLQDAVRTMLQQTSDFCMTRRMQRDEYLQSVSSQRSPRGGGMFGIFKGMRDQMFPRPSPAPAVQQPPQQMQNADLHPETSGRSDPPSQSQHQALPLYPSLQGLERSQELHLHNQT</sequence>
<comment type="subcellular location">
    <subcellularLocation>
        <location evidence="2">Cytoplasm</location>
    </subcellularLocation>
    <subcellularLocation>
        <location evidence="1">Endosome</location>
    </subcellularLocation>
</comment>
<keyword evidence="3" id="KW-0963">Cytoplasm</keyword>
<feature type="region of interest" description="Disordered" evidence="5">
    <location>
        <begin position="713"/>
        <end position="801"/>
    </location>
</feature>
<dbReference type="Pfam" id="PF03097">
    <property type="entry name" value="BRO1"/>
    <property type="match status" value="1"/>
</dbReference>
<dbReference type="Gene3D" id="1.20.120.560">
    <property type="entry name" value="alix/aip1 in complex with the ypdl late domain"/>
    <property type="match status" value="1"/>
</dbReference>
<protein>
    <recommendedName>
        <fullName evidence="6">BRO1 domain-containing protein</fullName>
    </recommendedName>
</protein>
<evidence type="ECO:0000313" key="8">
    <source>
        <dbReference type="Proteomes" id="UP000708148"/>
    </source>
</evidence>
<evidence type="ECO:0000313" key="7">
    <source>
        <dbReference type="EMBL" id="CAD7700541.1"/>
    </source>
</evidence>
<feature type="compositionally biased region" description="Basic and acidic residues" evidence="5">
    <location>
        <begin position="791"/>
        <end position="801"/>
    </location>
</feature>
<dbReference type="InterPro" id="IPR025304">
    <property type="entry name" value="ALIX_V_dom"/>
</dbReference>
<organism evidence="7 8">
    <name type="scientific">Ostreobium quekettii</name>
    <dbReference type="NCBI Taxonomy" id="121088"/>
    <lineage>
        <taxon>Eukaryota</taxon>
        <taxon>Viridiplantae</taxon>
        <taxon>Chlorophyta</taxon>
        <taxon>core chlorophytes</taxon>
        <taxon>Ulvophyceae</taxon>
        <taxon>TCBD clade</taxon>
        <taxon>Bryopsidales</taxon>
        <taxon>Ostreobineae</taxon>
        <taxon>Ostreobiaceae</taxon>
        <taxon>Ostreobium</taxon>
    </lineage>
</organism>
<keyword evidence="8" id="KW-1185">Reference proteome</keyword>
<dbReference type="InterPro" id="IPR004328">
    <property type="entry name" value="BRO1_dom"/>
</dbReference>
<dbReference type="AlphaFoldDB" id="A0A8S1J428"/>
<dbReference type="PANTHER" id="PTHR23030:SF30">
    <property type="entry name" value="TYROSINE-PROTEIN PHOSPHATASE NON-RECEPTOR TYPE 23"/>
    <property type="match status" value="1"/>
</dbReference>
<dbReference type="Gene3D" id="1.25.40.280">
    <property type="entry name" value="alix/aip1 like domains"/>
    <property type="match status" value="1"/>
</dbReference>
<dbReference type="GO" id="GO:0043328">
    <property type="term" value="P:protein transport to vacuole involved in ubiquitin-dependent protein catabolic process via the multivesicular body sorting pathway"/>
    <property type="evidence" value="ECO:0007669"/>
    <property type="project" value="TreeGrafter"/>
</dbReference>
<dbReference type="GO" id="GO:0005768">
    <property type="term" value="C:endosome"/>
    <property type="evidence" value="ECO:0007669"/>
    <property type="project" value="UniProtKB-SubCell"/>
</dbReference>
<comment type="caution">
    <text evidence="7">The sequence shown here is derived from an EMBL/GenBank/DDBJ whole genome shotgun (WGS) entry which is preliminary data.</text>
</comment>
<dbReference type="EMBL" id="CAJHUC010001288">
    <property type="protein sequence ID" value="CAD7700541.1"/>
    <property type="molecule type" value="Genomic_DNA"/>
</dbReference>
<evidence type="ECO:0000256" key="2">
    <source>
        <dbReference type="ARBA" id="ARBA00004496"/>
    </source>
</evidence>
<feature type="compositionally biased region" description="Polar residues" evidence="5">
    <location>
        <begin position="768"/>
        <end position="778"/>
    </location>
</feature>
<dbReference type="PANTHER" id="PTHR23030">
    <property type="entry name" value="PCD6 INTERACTING PROTEIN-RELATED"/>
    <property type="match status" value="1"/>
</dbReference>
<feature type="domain" description="BRO1" evidence="6">
    <location>
        <begin position="9"/>
        <end position="399"/>
    </location>
</feature>
<dbReference type="Proteomes" id="UP000708148">
    <property type="component" value="Unassembled WGS sequence"/>
</dbReference>
<dbReference type="OrthoDB" id="64867at2759"/>
<dbReference type="Gene3D" id="1.20.140.50">
    <property type="entry name" value="alix/aip1 like domains"/>
    <property type="match status" value="1"/>
</dbReference>
<accession>A0A8S1J428</accession>
<gene>
    <name evidence="7" type="ORF">OSTQU699_LOCUS5900</name>
</gene>
<keyword evidence="4" id="KW-0967">Endosome</keyword>
<proteinExistence type="predicted"/>
<evidence type="ECO:0000256" key="3">
    <source>
        <dbReference type="ARBA" id="ARBA00022490"/>
    </source>
</evidence>